<proteinExistence type="predicted"/>
<dbReference type="SUPFAM" id="SSF54427">
    <property type="entry name" value="NTF2-like"/>
    <property type="match status" value="1"/>
</dbReference>
<evidence type="ECO:0000313" key="6">
    <source>
        <dbReference type="EMBL" id="KAK4423681.1"/>
    </source>
</evidence>
<dbReference type="PROSITE" id="PS50177">
    <property type="entry name" value="NTF2_DOMAIN"/>
    <property type="match status" value="1"/>
</dbReference>
<dbReference type="GO" id="GO:0005829">
    <property type="term" value="C:cytosol"/>
    <property type="evidence" value="ECO:0007669"/>
    <property type="project" value="TreeGrafter"/>
</dbReference>
<dbReference type="GO" id="GO:0003729">
    <property type="term" value="F:mRNA binding"/>
    <property type="evidence" value="ECO:0007669"/>
    <property type="project" value="TreeGrafter"/>
</dbReference>
<evidence type="ECO:0000313" key="7">
    <source>
        <dbReference type="Proteomes" id="UP001293254"/>
    </source>
</evidence>
<dbReference type="SMART" id="SM00360">
    <property type="entry name" value="RRM"/>
    <property type="match status" value="1"/>
</dbReference>
<sequence length="677" mass="70812">MDRLSAKYVADAFVKQYYPVLNKCPEDAYRFYKESSLLGWPGPNGVVMPVTTLSGIKEKIVSSDYAKWSVEVKSVDAQKSLQGGIVVAVTGFATGKDIVGKNFSQMFFLATQDDGFFVLNDILRVFDVCGSTTNTISHDIGAKNQVGSPVPNAVSEMCDVSSSHAKYPVGDGDTNGEADTAAVIVFTDSGIAPTSNVEGDDAQKTDRPDSSDDKDRVENADEEVDLVAAAASDLVVAPPSGVKGGAKETNYPGSSDTKDPIENGTTDVEVELAVAAASDLVVAPPSDVKGEACKKDCPGSSSDTKDPIKDGNTDKEVEPAAAAASDLVVAPPSDANDPIENGIANDVDLEVAAAPDAVLAQPSDAEGNAGKNTPDSSDSKDPNDNVNADEEVNPEAAIVSTSSIETVLAPPSNVQGDAQKTVETGNGIIKEEVDTTAKIPASTSSIESPSVLEPTLNIEEGAHKISYASVLAKGIAATSSRTARIPSYPKNVAVAPPTAKASTPVSVGASKISTPSNVVSTSNATAKVAINRIGTPNTSSPQEAGRSIYLERLPFDIDKQGILEVVMKFGPVSRSPQSIQIRRHKDGFCCGLVEFESADSAGRAVEARSVNFGEKQAYISYKRSANRGHNARRTSPLTGPSQSRNLNGRRDVGITNNGTFQNKIKQPNNLADECPSN</sequence>
<dbReference type="EMBL" id="JACGWO010000007">
    <property type="protein sequence ID" value="KAK4423681.1"/>
    <property type="molecule type" value="Genomic_DNA"/>
</dbReference>
<evidence type="ECO:0000256" key="1">
    <source>
        <dbReference type="ARBA" id="ARBA00022884"/>
    </source>
</evidence>
<reference evidence="6" key="1">
    <citation type="submission" date="2020-06" db="EMBL/GenBank/DDBJ databases">
        <authorList>
            <person name="Li T."/>
            <person name="Hu X."/>
            <person name="Zhang T."/>
            <person name="Song X."/>
            <person name="Zhang H."/>
            <person name="Dai N."/>
            <person name="Sheng W."/>
            <person name="Hou X."/>
            <person name="Wei L."/>
        </authorList>
    </citation>
    <scope>NUCLEOTIDE SEQUENCE</scope>
    <source>
        <strain evidence="6">3651</strain>
        <tissue evidence="6">Leaf</tissue>
    </source>
</reference>
<feature type="region of interest" description="Disordered" evidence="3">
    <location>
        <begin position="360"/>
        <end position="388"/>
    </location>
</feature>
<dbReference type="CDD" id="cd00780">
    <property type="entry name" value="NTF2"/>
    <property type="match status" value="1"/>
</dbReference>
<feature type="region of interest" description="Disordered" evidence="3">
    <location>
        <begin position="623"/>
        <end position="677"/>
    </location>
</feature>
<feature type="compositionally biased region" description="Polar residues" evidence="3">
    <location>
        <begin position="633"/>
        <end position="646"/>
    </location>
</feature>
<dbReference type="AlphaFoldDB" id="A0AAE2CIR8"/>
<gene>
    <name evidence="6" type="ORF">Salat_1951000</name>
</gene>
<feature type="region of interest" description="Disordered" evidence="3">
    <location>
        <begin position="191"/>
        <end position="218"/>
    </location>
</feature>
<feature type="compositionally biased region" description="Basic and acidic residues" evidence="3">
    <location>
        <begin position="201"/>
        <end position="218"/>
    </location>
</feature>
<dbReference type="Pfam" id="PF00076">
    <property type="entry name" value="RRM_1"/>
    <property type="match status" value="1"/>
</dbReference>
<dbReference type="GO" id="GO:1990904">
    <property type="term" value="C:ribonucleoprotein complex"/>
    <property type="evidence" value="ECO:0007669"/>
    <property type="project" value="TreeGrafter"/>
</dbReference>
<feature type="domain" description="RRM" evidence="4">
    <location>
        <begin position="546"/>
        <end position="624"/>
    </location>
</feature>
<name>A0AAE2CIR8_9LAMI</name>
<evidence type="ECO:0000259" key="5">
    <source>
        <dbReference type="PROSITE" id="PS50177"/>
    </source>
</evidence>
<keyword evidence="7" id="KW-1185">Reference proteome</keyword>
<dbReference type="Pfam" id="PF02136">
    <property type="entry name" value="NTF2"/>
    <property type="match status" value="1"/>
</dbReference>
<keyword evidence="1 2" id="KW-0694">RNA-binding</keyword>
<dbReference type="Gene3D" id="3.30.70.330">
    <property type="match status" value="1"/>
</dbReference>
<dbReference type="SUPFAM" id="SSF54928">
    <property type="entry name" value="RNA-binding domain, RBD"/>
    <property type="match status" value="1"/>
</dbReference>
<organism evidence="6 7">
    <name type="scientific">Sesamum alatum</name>
    <dbReference type="NCBI Taxonomy" id="300844"/>
    <lineage>
        <taxon>Eukaryota</taxon>
        <taxon>Viridiplantae</taxon>
        <taxon>Streptophyta</taxon>
        <taxon>Embryophyta</taxon>
        <taxon>Tracheophyta</taxon>
        <taxon>Spermatophyta</taxon>
        <taxon>Magnoliopsida</taxon>
        <taxon>eudicotyledons</taxon>
        <taxon>Gunneridae</taxon>
        <taxon>Pentapetalae</taxon>
        <taxon>asterids</taxon>
        <taxon>lamiids</taxon>
        <taxon>Lamiales</taxon>
        <taxon>Pedaliaceae</taxon>
        <taxon>Sesamum</taxon>
    </lineage>
</organism>
<dbReference type="InterPro" id="IPR039539">
    <property type="entry name" value="Ras_GTPase_bind_prot"/>
</dbReference>
<dbReference type="PANTHER" id="PTHR10693:SF70">
    <property type="entry name" value="NUCLEOTIDE-BINDING ALPHA-BETA PLAIT DOMAIN, NTF2-LIKE DOMAIN PROTEIN-RELATED"/>
    <property type="match status" value="1"/>
</dbReference>
<feature type="compositionally biased region" description="Polar residues" evidence="3">
    <location>
        <begin position="654"/>
        <end position="677"/>
    </location>
</feature>
<dbReference type="CDD" id="cd00590">
    <property type="entry name" value="RRM_SF"/>
    <property type="match status" value="1"/>
</dbReference>
<dbReference type="PROSITE" id="PS50102">
    <property type="entry name" value="RRM"/>
    <property type="match status" value="1"/>
</dbReference>
<dbReference type="InterPro" id="IPR035979">
    <property type="entry name" value="RBD_domain_sf"/>
</dbReference>
<dbReference type="InterPro" id="IPR002075">
    <property type="entry name" value="NTF2_dom"/>
</dbReference>
<dbReference type="PANTHER" id="PTHR10693">
    <property type="entry name" value="RAS GTPASE-ACTIVATING PROTEIN-BINDING PROTEIN"/>
    <property type="match status" value="1"/>
</dbReference>
<reference evidence="6" key="2">
    <citation type="journal article" date="2024" name="Plant">
        <title>Genomic evolution and insights into agronomic trait innovations of Sesamum species.</title>
        <authorList>
            <person name="Miao H."/>
            <person name="Wang L."/>
            <person name="Qu L."/>
            <person name="Liu H."/>
            <person name="Sun Y."/>
            <person name="Le M."/>
            <person name="Wang Q."/>
            <person name="Wei S."/>
            <person name="Zheng Y."/>
            <person name="Lin W."/>
            <person name="Duan Y."/>
            <person name="Cao H."/>
            <person name="Xiong S."/>
            <person name="Wang X."/>
            <person name="Wei L."/>
            <person name="Li C."/>
            <person name="Ma Q."/>
            <person name="Ju M."/>
            <person name="Zhao R."/>
            <person name="Li G."/>
            <person name="Mu C."/>
            <person name="Tian Q."/>
            <person name="Mei H."/>
            <person name="Zhang T."/>
            <person name="Gao T."/>
            <person name="Zhang H."/>
        </authorList>
    </citation>
    <scope>NUCLEOTIDE SEQUENCE</scope>
    <source>
        <strain evidence="6">3651</strain>
    </source>
</reference>
<evidence type="ECO:0000256" key="2">
    <source>
        <dbReference type="PROSITE-ProRule" id="PRU00176"/>
    </source>
</evidence>
<feature type="compositionally biased region" description="Basic and acidic residues" evidence="3">
    <location>
        <begin position="288"/>
        <end position="318"/>
    </location>
</feature>
<dbReference type="Proteomes" id="UP001293254">
    <property type="component" value="Unassembled WGS sequence"/>
</dbReference>
<dbReference type="InterPro" id="IPR012677">
    <property type="entry name" value="Nucleotide-bd_a/b_plait_sf"/>
</dbReference>
<feature type="domain" description="NTF2" evidence="5">
    <location>
        <begin position="9"/>
        <end position="125"/>
    </location>
</feature>
<feature type="region of interest" description="Disordered" evidence="3">
    <location>
        <begin position="286"/>
        <end position="341"/>
    </location>
</feature>
<evidence type="ECO:0000256" key="3">
    <source>
        <dbReference type="SAM" id="MobiDB-lite"/>
    </source>
</evidence>
<dbReference type="Gene3D" id="3.10.450.50">
    <property type="match status" value="1"/>
</dbReference>
<comment type="caution">
    <text evidence="6">The sequence shown here is derived from an EMBL/GenBank/DDBJ whole genome shotgun (WGS) entry which is preliminary data.</text>
</comment>
<evidence type="ECO:0000259" key="4">
    <source>
        <dbReference type="PROSITE" id="PS50102"/>
    </source>
</evidence>
<dbReference type="InterPro" id="IPR018222">
    <property type="entry name" value="Nuclear_transport_factor_2_euk"/>
</dbReference>
<protein>
    <submittedName>
        <fullName evidence="6">Nuclear transport factor 2</fullName>
    </submittedName>
</protein>
<dbReference type="InterPro" id="IPR000504">
    <property type="entry name" value="RRM_dom"/>
</dbReference>
<dbReference type="InterPro" id="IPR032710">
    <property type="entry name" value="NTF2-like_dom_sf"/>
</dbReference>
<feature type="region of interest" description="Disordered" evidence="3">
    <location>
        <begin position="237"/>
        <end position="263"/>
    </location>
</feature>
<accession>A0AAE2CIR8</accession>